<proteinExistence type="predicted"/>
<dbReference type="AlphaFoldDB" id="A0A7J6XZ53"/>
<sequence length="409" mass="45068">MGYMRVLRRMRSALVWQRSSSKCVGDVLDAIIDKAGICSRGDKDERNAKRDGEGVTRWKHRNRPPEGIIAAVMRGSNPFFVSLRPGTNATSKKKETAEGPRVNEAVTRGRGAVPKREKRRGPKRTAAGCGNKQRINAPVMATTIQSCVLSAAGASVASTTPPPPCHARRLTARKLRWLSNGVTKATALFKLFKTLSLYGQSRLVKNRRRHCCRSAEKGNGVDGGEARLHAAFWSALASVLQQRRLHKKQWHALWEAQSDGQCDVQLLRAFPLFGLLVVVERMRWRQDNEDLCTVIAEVVGSALGVVMHESRAFIGVALLREEKNLRVLSNHPLIGEGLSRKATDNALIGEEGLPTGRILRVSKMFPGGTGTAAELRCPRETTCCVVARVAPEELYDNFTAFSPLVGRYL</sequence>
<gene>
    <name evidence="2" type="ORF">ECC02_007864</name>
</gene>
<evidence type="ECO:0000313" key="3">
    <source>
        <dbReference type="Proteomes" id="UP000583944"/>
    </source>
</evidence>
<dbReference type="VEuPathDB" id="TriTrypDB:ECC02_007864"/>
<feature type="region of interest" description="Disordered" evidence="1">
    <location>
        <begin position="83"/>
        <end position="130"/>
    </location>
</feature>
<protein>
    <submittedName>
        <fullName evidence="2">Uncharacterized protein</fullName>
    </submittedName>
</protein>
<evidence type="ECO:0000256" key="1">
    <source>
        <dbReference type="SAM" id="MobiDB-lite"/>
    </source>
</evidence>
<dbReference type="VEuPathDB" id="TriTrypDB:BCY84_15641"/>
<evidence type="ECO:0000313" key="2">
    <source>
        <dbReference type="EMBL" id="KAF5219168.1"/>
    </source>
</evidence>
<comment type="caution">
    <text evidence="2">The sequence shown here is derived from an EMBL/GenBank/DDBJ whole genome shotgun (WGS) entry which is preliminary data.</text>
</comment>
<accession>A0A7J6XZ53</accession>
<dbReference type="Proteomes" id="UP000583944">
    <property type="component" value="Unassembled WGS sequence"/>
</dbReference>
<organism evidence="2 3">
    <name type="scientific">Trypanosoma cruzi</name>
    <dbReference type="NCBI Taxonomy" id="5693"/>
    <lineage>
        <taxon>Eukaryota</taxon>
        <taxon>Discoba</taxon>
        <taxon>Euglenozoa</taxon>
        <taxon>Kinetoplastea</taxon>
        <taxon>Metakinetoplastina</taxon>
        <taxon>Trypanosomatida</taxon>
        <taxon>Trypanosomatidae</taxon>
        <taxon>Trypanosoma</taxon>
        <taxon>Schizotrypanum</taxon>
    </lineage>
</organism>
<name>A0A7J6XZ53_TRYCR</name>
<dbReference type="EMBL" id="JABDHM010000076">
    <property type="protein sequence ID" value="KAF5219168.1"/>
    <property type="molecule type" value="Genomic_DNA"/>
</dbReference>
<reference evidence="2 3" key="1">
    <citation type="journal article" date="2019" name="Genome Biol. Evol.">
        <title>Nanopore Sequencing Significantly Improves Genome Assembly of the Protozoan Parasite Trypanosoma cruzi.</title>
        <authorList>
            <person name="Diaz-Viraque F."/>
            <person name="Pita S."/>
            <person name="Greif G."/>
            <person name="de Souza R.C.M."/>
            <person name="Iraola G."/>
            <person name="Robello C."/>
        </authorList>
    </citation>
    <scope>NUCLEOTIDE SEQUENCE [LARGE SCALE GENOMIC DNA]</scope>
    <source>
        <strain evidence="2 3">Berenice</strain>
    </source>
</reference>